<comment type="caution">
    <text evidence="4">The sequence shown here is derived from an EMBL/GenBank/DDBJ whole genome shotgun (WGS) entry which is preliminary data.</text>
</comment>
<feature type="domain" description="UspA" evidence="3">
    <location>
        <begin position="29"/>
        <end position="160"/>
    </location>
</feature>
<evidence type="ECO:0000313" key="5">
    <source>
        <dbReference type="Proteomes" id="UP000295163"/>
    </source>
</evidence>
<dbReference type="Proteomes" id="UP000295163">
    <property type="component" value="Unassembled WGS sequence"/>
</dbReference>
<organism evidence="4 5">
    <name type="scientific">Kocuria rosea</name>
    <name type="common">Deinococcus erythromyxa</name>
    <name type="synonym">Micrococcus rubens</name>
    <dbReference type="NCBI Taxonomy" id="1275"/>
    <lineage>
        <taxon>Bacteria</taxon>
        <taxon>Bacillati</taxon>
        <taxon>Actinomycetota</taxon>
        <taxon>Actinomycetes</taxon>
        <taxon>Micrococcales</taxon>
        <taxon>Micrococcaceae</taxon>
        <taxon>Kocuria</taxon>
    </lineage>
</organism>
<name>A0A4R5YSQ9_KOCRO</name>
<comment type="similarity">
    <text evidence="1">Belongs to the universal stress protein A family.</text>
</comment>
<proteinExistence type="inferred from homology"/>
<feature type="domain" description="UspA" evidence="3">
    <location>
        <begin position="200"/>
        <end position="335"/>
    </location>
</feature>
<sequence length="339" mass="35498">MGRITYDADMNSDPRAENQPTADSGHNVVLVGIDGSDQARHALERALEEARAQDLTVRLLGAYPVIGVGDPGLEMRFTEAVMKENAGHLAEARQTVEQAGLPVEVVEAGGDAAKAVVEQSGEAALVVMGKRGRGGALRGRLGSVSAAVAAHAKCPVIIVPEAAESRSPERHPERRGGSAGDFALEADGPVKADQIDFTGRVVVGLDALGSRSPALGKAVAYAQEHGKALALVSVNGALSGTPSWFQDEFNQARYFHEADQKLTQISDEIAAQHPELTVEHHIFVGRPARILMNATHSADMVVVGSRGIGGFRGLLLGSVSQAVLENATGPVMVVPAHRS</sequence>
<dbReference type="PANTHER" id="PTHR46268">
    <property type="entry name" value="STRESS RESPONSE PROTEIN NHAX"/>
    <property type="match status" value="1"/>
</dbReference>
<dbReference type="InterPro" id="IPR006015">
    <property type="entry name" value="Universal_stress_UspA"/>
</dbReference>
<reference evidence="4 5" key="1">
    <citation type="submission" date="2019-03" db="EMBL/GenBank/DDBJ databases">
        <title>Genome Sequencing and Assembly of Various Microbes Isolated from Partially Reclaimed Soil and Acid Mine Drainage (AMD) Site.</title>
        <authorList>
            <person name="Steinbock B."/>
            <person name="Bechtold R."/>
            <person name="Sevigny J.L."/>
            <person name="Thomas D."/>
            <person name="Cuthill L.R."/>
            <person name="Aveiro Johannsen E.J."/>
            <person name="Thomas K."/>
            <person name="Ghosh A."/>
        </authorList>
    </citation>
    <scope>NUCLEOTIDE SEQUENCE [LARGE SCALE GENOMIC DNA]</scope>
    <source>
        <strain evidence="4 5">S-A3</strain>
    </source>
</reference>
<dbReference type="Gene3D" id="3.40.50.620">
    <property type="entry name" value="HUPs"/>
    <property type="match status" value="2"/>
</dbReference>
<dbReference type="InterPro" id="IPR006016">
    <property type="entry name" value="UspA"/>
</dbReference>
<dbReference type="AlphaFoldDB" id="A0A4R5YSQ9"/>
<gene>
    <name evidence="4" type="ORF">E2R59_00775</name>
</gene>
<evidence type="ECO:0000256" key="2">
    <source>
        <dbReference type="SAM" id="MobiDB-lite"/>
    </source>
</evidence>
<evidence type="ECO:0000259" key="3">
    <source>
        <dbReference type="Pfam" id="PF00582"/>
    </source>
</evidence>
<dbReference type="InterPro" id="IPR014729">
    <property type="entry name" value="Rossmann-like_a/b/a_fold"/>
</dbReference>
<dbReference type="CDD" id="cd00293">
    <property type="entry name" value="USP-like"/>
    <property type="match status" value="1"/>
</dbReference>
<feature type="region of interest" description="Disordered" evidence="2">
    <location>
        <begin position="161"/>
        <end position="183"/>
    </location>
</feature>
<accession>A0A4R5YSQ9</accession>
<feature type="region of interest" description="Disordered" evidence="2">
    <location>
        <begin position="1"/>
        <end position="26"/>
    </location>
</feature>
<dbReference type="PRINTS" id="PR01438">
    <property type="entry name" value="UNVRSLSTRESS"/>
</dbReference>
<evidence type="ECO:0000256" key="1">
    <source>
        <dbReference type="ARBA" id="ARBA00008791"/>
    </source>
</evidence>
<dbReference type="PANTHER" id="PTHR46268:SF15">
    <property type="entry name" value="UNIVERSAL STRESS PROTEIN HP_0031"/>
    <property type="match status" value="1"/>
</dbReference>
<feature type="compositionally biased region" description="Basic and acidic residues" evidence="2">
    <location>
        <begin position="163"/>
        <end position="176"/>
    </location>
</feature>
<evidence type="ECO:0000313" key="4">
    <source>
        <dbReference type="EMBL" id="TDL46590.1"/>
    </source>
</evidence>
<protein>
    <submittedName>
        <fullName evidence="4">Universal stress protein</fullName>
    </submittedName>
</protein>
<dbReference type="SUPFAM" id="SSF52402">
    <property type="entry name" value="Adenine nucleotide alpha hydrolases-like"/>
    <property type="match status" value="2"/>
</dbReference>
<dbReference type="Pfam" id="PF00582">
    <property type="entry name" value="Usp"/>
    <property type="match status" value="2"/>
</dbReference>
<dbReference type="EMBL" id="SMZT01000001">
    <property type="protein sequence ID" value="TDL46590.1"/>
    <property type="molecule type" value="Genomic_DNA"/>
</dbReference>